<comment type="caution">
    <text evidence="4">The sequence shown here is derived from an EMBL/GenBank/DDBJ whole genome shotgun (WGS) entry which is preliminary data.</text>
</comment>
<dbReference type="Pfam" id="PF04059">
    <property type="entry name" value="RRM_2"/>
    <property type="match status" value="1"/>
</dbReference>
<feature type="region of interest" description="Disordered" evidence="2">
    <location>
        <begin position="246"/>
        <end position="302"/>
    </location>
</feature>
<evidence type="ECO:0000256" key="1">
    <source>
        <dbReference type="ARBA" id="ARBA00022884"/>
    </source>
</evidence>
<dbReference type="InterPro" id="IPR007201">
    <property type="entry name" value="Mei2-like_Rrm_C"/>
</dbReference>
<dbReference type="EMBL" id="BPVZ01000348">
    <property type="protein sequence ID" value="GKV50205.1"/>
    <property type="molecule type" value="Genomic_DNA"/>
</dbReference>
<evidence type="ECO:0000256" key="2">
    <source>
        <dbReference type="SAM" id="MobiDB-lite"/>
    </source>
</evidence>
<keyword evidence="1" id="KW-0694">RNA-binding</keyword>
<organism evidence="4 5">
    <name type="scientific">Rubroshorea leprosula</name>
    <dbReference type="NCBI Taxonomy" id="152421"/>
    <lineage>
        <taxon>Eukaryota</taxon>
        <taxon>Viridiplantae</taxon>
        <taxon>Streptophyta</taxon>
        <taxon>Embryophyta</taxon>
        <taxon>Tracheophyta</taxon>
        <taxon>Spermatophyta</taxon>
        <taxon>Magnoliopsida</taxon>
        <taxon>eudicotyledons</taxon>
        <taxon>Gunneridae</taxon>
        <taxon>Pentapetalae</taxon>
        <taxon>rosids</taxon>
        <taxon>malvids</taxon>
        <taxon>Malvales</taxon>
        <taxon>Dipterocarpaceae</taxon>
        <taxon>Rubroshorea</taxon>
    </lineage>
</organism>
<gene>
    <name evidence="4" type="ORF">SLEP1_g56917</name>
</gene>
<feature type="domain" description="Mei2-like C-terminal RNA recognition motif" evidence="3">
    <location>
        <begin position="188"/>
        <end position="223"/>
    </location>
</feature>
<dbReference type="PANTHER" id="PTHR23189">
    <property type="entry name" value="RNA RECOGNITION MOTIF-CONTAINING"/>
    <property type="match status" value="1"/>
</dbReference>
<evidence type="ECO:0000313" key="5">
    <source>
        <dbReference type="Proteomes" id="UP001054252"/>
    </source>
</evidence>
<dbReference type="GO" id="GO:0003723">
    <property type="term" value="F:RNA binding"/>
    <property type="evidence" value="ECO:0007669"/>
    <property type="project" value="UniProtKB-KW"/>
</dbReference>
<name>A0AAV5MKW8_9ROSI</name>
<keyword evidence="5" id="KW-1185">Reference proteome</keyword>
<evidence type="ECO:0000313" key="4">
    <source>
        <dbReference type="EMBL" id="GKV50205.1"/>
    </source>
</evidence>
<reference evidence="4 5" key="1">
    <citation type="journal article" date="2021" name="Commun. Biol.">
        <title>The genome of Shorea leprosula (Dipterocarpaceae) highlights the ecological relevance of drought in aseasonal tropical rainforests.</title>
        <authorList>
            <person name="Ng K.K.S."/>
            <person name="Kobayashi M.J."/>
            <person name="Fawcett J.A."/>
            <person name="Hatakeyama M."/>
            <person name="Paape T."/>
            <person name="Ng C.H."/>
            <person name="Ang C.C."/>
            <person name="Tnah L.H."/>
            <person name="Lee C.T."/>
            <person name="Nishiyama T."/>
            <person name="Sese J."/>
            <person name="O'Brien M.J."/>
            <person name="Copetti D."/>
            <person name="Mohd Noor M.I."/>
            <person name="Ong R.C."/>
            <person name="Putra M."/>
            <person name="Sireger I.Z."/>
            <person name="Indrioko S."/>
            <person name="Kosugi Y."/>
            <person name="Izuno A."/>
            <person name="Isagi Y."/>
            <person name="Lee S.L."/>
            <person name="Shimizu K.K."/>
        </authorList>
    </citation>
    <scope>NUCLEOTIDE SEQUENCE [LARGE SCALE GENOMIC DNA]</scope>
    <source>
        <strain evidence="4">214</strain>
    </source>
</reference>
<proteinExistence type="predicted"/>
<dbReference type="AlphaFoldDB" id="A0AAV5MKW8"/>
<evidence type="ECO:0000259" key="3">
    <source>
        <dbReference type="Pfam" id="PF04059"/>
    </source>
</evidence>
<feature type="compositionally biased region" description="Polar residues" evidence="2">
    <location>
        <begin position="267"/>
        <end position="282"/>
    </location>
</feature>
<dbReference type="Proteomes" id="UP001054252">
    <property type="component" value="Unassembled WGS sequence"/>
</dbReference>
<sequence length="302" mass="33442">MLAFPRVPPVMLNAASPVHHNIGSAPPVNSPIWDRRHAYAGESPDTSGFHLGSLGSVGFPGTSPSHPVEIASHNIFSRAGGNNGVVRSPHQMCHLFPGRNLVVSMPGSFESPNESVRNFSHRRNESNSNNADKKQYELDIDHIIRGEDSRTMSMIKNILNKYTSQMVLARINEHCQGTYDFIYLPTDFKAFNGKKWEKFNSEKVASLTYARIQGKAALIAHFQNSSLMNEDRRCCPILFHTDGLNTGDQESFPMGTNIRSKPKKPRTTSPEKNCRCSSSTSAKGEEPSNGVDSWSGYLMDSD</sequence>
<accession>A0AAV5MKW8</accession>
<protein>
    <recommendedName>
        <fullName evidence="3">Mei2-like C-terminal RNA recognition motif domain-containing protein</fullName>
    </recommendedName>
</protein>